<dbReference type="PROSITE" id="PS50109">
    <property type="entry name" value="HIS_KIN"/>
    <property type="match status" value="1"/>
</dbReference>
<feature type="domain" description="PAC" evidence="9">
    <location>
        <begin position="343"/>
        <end position="396"/>
    </location>
</feature>
<evidence type="ECO:0000259" key="9">
    <source>
        <dbReference type="PROSITE" id="PS50113"/>
    </source>
</evidence>
<organism evidence="10 11">
    <name type="scientific">Sterolibacterium denitrificans</name>
    <dbReference type="NCBI Taxonomy" id="157592"/>
    <lineage>
        <taxon>Bacteria</taxon>
        <taxon>Pseudomonadati</taxon>
        <taxon>Pseudomonadota</taxon>
        <taxon>Betaproteobacteria</taxon>
        <taxon>Nitrosomonadales</taxon>
        <taxon>Sterolibacteriaceae</taxon>
        <taxon>Sterolibacterium</taxon>
    </lineage>
</organism>
<dbReference type="InterPro" id="IPR036890">
    <property type="entry name" value="HATPase_C_sf"/>
</dbReference>
<dbReference type="InterPro" id="IPR013655">
    <property type="entry name" value="PAS_fold_3"/>
</dbReference>
<dbReference type="Proteomes" id="UP000242886">
    <property type="component" value="Chromosome SDENCHOL"/>
</dbReference>
<dbReference type="RefSeq" id="WP_172955077.1">
    <property type="nucleotide sequence ID" value="NZ_LT837803.1"/>
</dbReference>
<dbReference type="SUPFAM" id="SSF55785">
    <property type="entry name" value="PYP-like sensor domain (PAS domain)"/>
    <property type="match status" value="5"/>
</dbReference>
<dbReference type="InterPro" id="IPR004358">
    <property type="entry name" value="Sig_transdc_His_kin-like_C"/>
</dbReference>
<dbReference type="SMART" id="SM00086">
    <property type="entry name" value="PAC"/>
    <property type="match status" value="4"/>
</dbReference>
<dbReference type="NCBIfam" id="TIGR00229">
    <property type="entry name" value="sensory_box"/>
    <property type="match status" value="3"/>
</dbReference>
<dbReference type="Gene3D" id="3.30.450.20">
    <property type="entry name" value="PAS domain"/>
    <property type="match status" value="5"/>
</dbReference>
<dbReference type="SMART" id="SM00091">
    <property type="entry name" value="PAS"/>
    <property type="match status" value="5"/>
</dbReference>
<keyword evidence="3" id="KW-0597">Phosphoprotein</keyword>
<dbReference type="Pfam" id="PF08447">
    <property type="entry name" value="PAS_3"/>
    <property type="match status" value="4"/>
</dbReference>
<dbReference type="AlphaFoldDB" id="A0A7Z7MWA9"/>
<dbReference type="InterPro" id="IPR052162">
    <property type="entry name" value="Sensor_kinase/Photoreceptor"/>
</dbReference>
<dbReference type="Pfam" id="PF02518">
    <property type="entry name" value="HATPase_c"/>
    <property type="match status" value="1"/>
</dbReference>
<dbReference type="InterPro" id="IPR000700">
    <property type="entry name" value="PAS-assoc_C"/>
</dbReference>
<dbReference type="Pfam" id="PF13188">
    <property type="entry name" value="PAS_8"/>
    <property type="match status" value="1"/>
</dbReference>
<dbReference type="InterPro" id="IPR005467">
    <property type="entry name" value="His_kinase_dom"/>
</dbReference>
<protein>
    <recommendedName>
        <fullName evidence="2">histidine kinase</fullName>
        <ecNumber evidence="2">2.7.13.3</ecNumber>
    </recommendedName>
</protein>
<dbReference type="Pfam" id="PF00512">
    <property type="entry name" value="HisKA"/>
    <property type="match status" value="1"/>
</dbReference>
<keyword evidence="4 10" id="KW-0808">Transferase</keyword>
<keyword evidence="11" id="KW-1185">Reference proteome</keyword>
<comment type="catalytic activity">
    <reaction evidence="1">
        <text>ATP + protein L-histidine = ADP + protein N-phospho-L-histidine.</text>
        <dbReference type="EC" id="2.7.13.3"/>
    </reaction>
</comment>
<evidence type="ECO:0000313" key="11">
    <source>
        <dbReference type="Proteomes" id="UP000242886"/>
    </source>
</evidence>
<evidence type="ECO:0000259" key="8">
    <source>
        <dbReference type="PROSITE" id="PS50112"/>
    </source>
</evidence>
<dbReference type="InterPro" id="IPR003661">
    <property type="entry name" value="HisK_dim/P_dom"/>
</dbReference>
<dbReference type="Gene3D" id="1.10.287.130">
    <property type="match status" value="1"/>
</dbReference>
<dbReference type="PROSITE" id="PS50113">
    <property type="entry name" value="PAC"/>
    <property type="match status" value="3"/>
</dbReference>
<feature type="domain" description="PAS" evidence="8">
    <location>
        <begin position="397"/>
        <end position="469"/>
    </location>
</feature>
<dbReference type="InterPro" id="IPR001610">
    <property type="entry name" value="PAC"/>
</dbReference>
<evidence type="ECO:0000256" key="6">
    <source>
        <dbReference type="SAM" id="MobiDB-lite"/>
    </source>
</evidence>
<gene>
    <name evidence="10" type="ORF">SDENCHOL_21110</name>
</gene>
<dbReference type="SUPFAM" id="SSF47384">
    <property type="entry name" value="Homodimeric domain of signal transducing histidine kinase"/>
    <property type="match status" value="1"/>
</dbReference>
<feature type="domain" description="PAC" evidence="9">
    <location>
        <begin position="473"/>
        <end position="526"/>
    </location>
</feature>
<reference evidence="10" key="1">
    <citation type="submission" date="2017-03" db="EMBL/GenBank/DDBJ databases">
        <authorList>
            <consortium name="AG Boll"/>
        </authorList>
    </citation>
    <scope>NUCLEOTIDE SEQUENCE [LARGE SCALE GENOMIC DNA]</scope>
    <source>
        <strain evidence="10">Chol</strain>
    </source>
</reference>
<dbReference type="CDD" id="cd00130">
    <property type="entry name" value="PAS"/>
    <property type="match status" value="4"/>
</dbReference>
<feature type="domain" description="PAC" evidence="9">
    <location>
        <begin position="603"/>
        <end position="656"/>
    </location>
</feature>
<dbReference type="PANTHER" id="PTHR43304:SF1">
    <property type="entry name" value="PAC DOMAIN-CONTAINING PROTEIN"/>
    <property type="match status" value="1"/>
</dbReference>
<name>A0A7Z7MWA9_9PROT</name>
<dbReference type="InterPro" id="IPR035965">
    <property type="entry name" value="PAS-like_dom_sf"/>
</dbReference>
<accession>A0A7Z7MWA9</accession>
<feature type="region of interest" description="Disordered" evidence="6">
    <location>
        <begin position="896"/>
        <end position="931"/>
    </location>
</feature>
<evidence type="ECO:0000313" key="10">
    <source>
        <dbReference type="EMBL" id="SMB31220.1"/>
    </source>
</evidence>
<evidence type="ECO:0000259" key="7">
    <source>
        <dbReference type="PROSITE" id="PS50109"/>
    </source>
</evidence>
<feature type="domain" description="Histidine kinase" evidence="7">
    <location>
        <begin position="681"/>
        <end position="893"/>
    </location>
</feature>
<dbReference type="PROSITE" id="PS50112">
    <property type="entry name" value="PAS"/>
    <property type="match status" value="2"/>
</dbReference>
<dbReference type="SUPFAM" id="SSF55874">
    <property type="entry name" value="ATPase domain of HSP90 chaperone/DNA topoisomerase II/histidine kinase"/>
    <property type="match status" value="1"/>
</dbReference>
<dbReference type="PRINTS" id="PR00344">
    <property type="entry name" value="BCTRLSENSOR"/>
</dbReference>
<feature type="domain" description="PAS" evidence="8">
    <location>
        <begin position="154"/>
        <end position="212"/>
    </location>
</feature>
<dbReference type="InterPro" id="IPR000014">
    <property type="entry name" value="PAS"/>
</dbReference>
<dbReference type="InterPro" id="IPR003594">
    <property type="entry name" value="HATPase_dom"/>
</dbReference>
<dbReference type="Gene3D" id="3.30.565.10">
    <property type="entry name" value="Histidine kinase-like ATPase, C-terminal domain"/>
    <property type="match status" value="1"/>
</dbReference>
<evidence type="ECO:0000256" key="5">
    <source>
        <dbReference type="ARBA" id="ARBA00022777"/>
    </source>
</evidence>
<proteinExistence type="predicted"/>
<evidence type="ECO:0000256" key="4">
    <source>
        <dbReference type="ARBA" id="ARBA00022679"/>
    </source>
</evidence>
<dbReference type="GO" id="GO:0000155">
    <property type="term" value="F:phosphorelay sensor kinase activity"/>
    <property type="evidence" value="ECO:0007669"/>
    <property type="project" value="InterPro"/>
</dbReference>
<evidence type="ECO:0000256" key="2">
    <source>
        <dbReference type="ARBA" id="ARBA00012438"/>
    </source>
</evidence>
<feature type="compositionally biased region" description="Basic and acidic residues" evidence="6">
    <location>
        <begin position="917"/>
        <end position="931"/>
    </location>
</feature>
<dbReference type="CDD" id="cd00082">
    <property type="entry name" value="HisKA"/>
    <property type="match status" value="1"/>
</dbReference>
<dbReference type="SMART" id="SM00388">
    <property type="entry name" value="HisKA"/>
    <property type="match status" value="1"/>
</dbReference>
<keyword evidence="5 10" id="KW-0418">Kinase</keyword>
<dbReference type="InterPro" id="IPR036097">
    <property type="entry name" value="HisK_dim/P_sf"/>
</dbReference>
<evidence type="ECO:0000256" key="3">
    <source>
        <dbReference type="ARBA" id="ARBA00022553"/>
    </source>
</evidence>
<sequence>METERSPDYRQLFEEMPVACLVLARDGSVRQSNRAARRLLGLAHGAPAALQACIADTALPVFESFLQQCFAVAAEGSCELLLSLPALPPEVSNERWIRLEGRLGMDTNMSPEDCTVTVIARDLSAERAAVQATHQQLDFYTNLCARIPGILFQYRLNPDGSTCFPYVSESIPRMYGVTQEQARADVGHLLGRVHPDDLASLRASMRTSAETLQLWRHEYRMMLPSGEIRWRAIEAHPEALANGSVLWHGYTIDVSERMRLQAAVQQYAERCKLVIEGVGDGVWDWDVVNGVLNYSTRWKAMLGYAADEIGTSPEEWYSRVHPDDLPITEANGRQLTDGVTEHTSIEVRLRARDGGWRWILSRAAVVSRDPDGKPLRIIGTNVDITEHRQVEEVVRENEKRWKLALDSVGHGVWEWELATNKCVYSAHWKEILGYAEDEIRDDASEWMTRLHPDDQAVIDESFRSLLAREKATDSIEFRLRCKDGSWKWVHGSGILVVQDQKEQSLRIVGCMSDISERKGVEEALRRSEERWKFALEGAGDGVWDWDVLAGRISFSPRSMQMLGLGSDEMEHDYDTWCQRVHPDDVERGTKNREHHTQQGIDTSSVELRVRHGNGGWIWLQSRGLVVKRDEHGKALRLVGTIRDITELKAEQERLFQVMQEIDARRREAEQLAAAKANFLNAASHDLRQPLYAAQLFADALGQEVCSAQQQIADSLQLAIKSMSAQLEMLLDISRFDMGKLETHKCDVPLVRLLQETETTYGPIARKAGVSLFVRSVDGVVHTDPILFCRLLGNLVDNAIKFSVAGKVLVCARRSRAGFRIEVRDNGPGIAAEYSRKIFDEYFQIGNPERNSGIGLGLGLSIVQRIAHLLELNLDLRSEPGRGAVFSIVLPAAGADSRHSHAPSSRGLANVTQASLQPEHDGQDQLHDAGIG</sequence>
<dbReference type="EC" id="2.7.13.3" evidence="2"/>
<dbReference type="SMART" id="SM00387">
    <property type="entry name" value="HATPase_c"/>
    <property type="match status" value="1"/>
</dbReference>
<dbReference type="EMBL" id="LT837803">
    <property type="protein sequence ID" value="SMB31220.1"/>
    <property type="molecule type" value="Genomic_DNA"/>
</dbReference>
<evidence type="ECO:0000256" key="1">
    <source>
        <dbReference type="ARBA" id="ARBA00000085"/>
    </source>
</evidence>
<dbReference type="PANTHER" id="PTHR43304">
    <property type="entry name" value="PHYTOCHROME-LIKE PROTEIN CPH1"/>
    <property type="match status" value="1"/>
</dbReference>
<dbReference type="CDD" id="cd00075">
    <property type="entry name" value="HATPase"/>
    <property type="match status" value="1"/>
</dbReference>